<evidence type="ECO:0000313" key="17">
    <source>
        <dbReference type="Proteomes" id="UP000265489"/>
    </source>
</evidence>
<dbReference type="InterPro" id="IPR036878">
    <property type="entry name" value="Glu_permease_IIB"/>
</dbReference>
<dbReference type="InterPro" id="IPR003352">
    <property type="entry name" value="PTS_EIIC"/>
</dbReference>
<keyword evidence="9 12" id="KW-1133">Transmembrane helix</keyword>
<comment type="subcellular location">
    <subcellularLocation>
        <location evidence="1">Cell membrane</location>
        <topology evidence="1">Multi-pass membrane protein</topology>
    </subcellularLocation>
</comment>
<evidence type="ECO:0000256" key="4">
    <source>
        <dbReference type="ARBA" id="ARBA00022597"/>
    </source>
</evidence>
<feature type="transmembrane region" description="Helical" evidence="12">
    <location>
        <begin position="135"/>
        <end position="161"/>
    </location>
</feature>
<gene>
    <name evidence="16" type="ORF">DWW32_12690</name>
</gene>
<keyword evidence="7 12" id="KW-0812">Transmembrane</keyword>
<feature type="domain" description="PTS EIIC type-1" evidence="15">
    <location>
        <begin position="4"/>
        <end position="432"/>
    </location>
</feature>
<proteinExistence type="predicted"/>
<feature type="domain" description="PTS EIIA type-1" evidence="13">
    <location>
        <begin position="567"/>
        <end position="671"/>
    </location>
</feature>
<dbReference type="Proteomes" id="UP000265489">
    <property type="component" value="Unassembled WGS sequence"/>
</dbReference>
<dbReference type="AlphaFoldDB" id="A0A395W3D2"/>
<feature type="transmembrane region" description="Helical" evidence="12">
    <location>
        <begin position="321"/>
        <end position="337"/>
    </location>
</feature>
<accession>A0A395W3D2</accession>
<dbReference type="SUPFAM" id="SSF51261">
    <property type="entry name" value="Duplicated hybrid motif"/>
    <property type="match status" value="1"/>
</dbReference>
<dbReference type="Pfam" id="PF00358">
    <property type="entry name" value="PTS_EIIA_1"/>
    <property type="match status" value="1"/>
</dbReference>
<evidence type="ECO:0000256" key="2">
    <source>
        <dbReference type="ARBA" id="ARBA00022448"/>
    </source>
</evidence>
<evidence type="ECO:0000259" key="15">
    <source>
        <dbReference type="PROSITE" id="PS51103"/>
    </source>
</evidence>
<dbReference type="GO" id="GO:0009401">
    <property type="term" value="P:phosphoenolpyruvate-dependent sugar phosphotransferase system"/>
    <property type="evidence" value="ECO:0007669"/>
    <property type="project" value="UniProtKB-KW"/>
</dbReference>
<keyword evidence="2" id="KW-0813">Transport</keyword>
<dbReference type="GeneID" id="66580780"/>
<keyword evidence="4 16" id="KW-0762">Sugar transport</keyword>
<dbReference type="GO" id="GO:0090563">
    <property type="term" value="F:protein-phosphocysteine-sugar phosphotransferase activity"/>
    <property type="evidence" value="ECO:0007669"/>
    <property type="project" value="TreeGrafter"/>
</dbReference>
<name>A0A395W3D2_9FIRM</name>
<dbReference type="InterPro" id="IPR001127">
    <property type="entry name" value="PTS_EIIA_1_perm"/>
</dbReference>
<dbReference type="Gene3D" id="2.70.70.10">
    <property type="entry name" value="Glucose Permease (Domain IIA)"/>
    <property type="match status" value="1"/>
</dbReference>
<dbReference type="CDD" id="cd00212">
    <property type="entry name" value="PTS_IIB_glc"/>
    <property type="match status" value="1"/>
</dbReference>
<dbReference type="InterPro" id="IPR018113">
    <property type="entry name" value="PTrfase_EIIB_Cys"/>
</dbReference>
<dbReference type="GO" id="GO:0008982">
    <property type="term" value="F:protein-N(PI)-phosphohistidine-sugar phosphotransferase activity"/>
    <property type="evidence" value="ECO:0007669"/>
    <property type="project" value="InterPro"/>
</dbReference>
<dbReference type="Gene3D" id="3.30.1360.60">
    <property type="entry name" value="Glucose permease domain IIB"/>
    <property type="match status" value="1"/>
</dbReference>
<sequence>MKQHHVFSFLQRMGKSFMLPIAVLPVAGIFLGVGSSLTNETTIAALHLESVLGQGTFLYSVLILLKQVGKILFDNLPLIFAVSIALGMSKRRKEVAALAAIIAFFVMHATINALLCLDGSIVNGVVSGQALDGSITWVCGMLSLEMGVFGGIIVGLGVSYLHNRFYQIQLPSVISFYEGERFVPIVCAVTYVFVGVLMYFVWPPLQHGVYNLGRLISDSGYFGTFIYGVIKRSLVPFGLHHVWYMPFYQSALGGVQMVNGSMISGAQNIFFAQLSDPSVTHFSVDATKFFSGEFIFMIFGLPGAALAMYQCANPEAKKKTASLLLSAALTSALTGITEPIEFSFLFVAPLLYVVHVFLAATCFVIAQALQVAIGFTFSAGLLDFTLFGILQGNAKTNWITVVLLGLVYFFVYYGVFKFLIVKCDLKTPGRDESIKVFDKKKYDFSFDKSLIDPRSQMIVQGLGGRSNFTDLDCCITRLRATIKDDSLIDEGVLKKSGAAAIMCQPNAIQIIYGPQASNIKTKLDEYMLNVPESYDFDDKEVVLETKTQFELECLVNGEVMPIEEASDSMFAHKLMGDGIMIRPSDGVVVAPCDGVISMVYPTKHAIGITIDDNTQILIHFGTDSAKLNGKGFELLVKPNQKVKAGDVLWNADLTYIKENALDENIIVVFTKIKDGAELEKKYGKMQCHDMMLRVKG</sequence>
<dbReference type="Pfam" id="PF00367">
    <property type="entry name" value="PTS_EIIB"/>
    <property type="match status" value="1"/>
</dbReference>
<dbReference type="PROSITE" id="PS51093">
    <property type="entry name" value="PTS_EIIA_TYPE_1"/>
    <property type="match status" value="1"/>
</dbReference>
<evidence type="ECO:0000256" key="7">
    <source>
        <dbReference type="ARBA" id="ARBA00022692"/>
    </source>
</evidence>
<feature type="domain" description="PTS EIIB type-1" evidence="14">
    <location>
        <begin position="452"/>
        <end position="533"/>
    </location>
</feature>
<evidence type="ECO:0000256" key="1">
    <source>
        <dbReference type="ARBA" id="ARBA00004651"/>
    </source>
</evidence>
<feature type="active site" description="Phosphocysteine intermediate; for EIIB activity" evidence="11">
    <location>
        <position position="474"/>
    </location>
</feature>
<keyword evidence="5" id="KW-0808">Transferase</keyword>
<dbReference type="PROSITE" id="PS51098">
    <property type="entry name" value="PTS_EIIB_TYPE_1"/>
    <property type="match status" value="1"/>
</dbReference>
<evidence type="ECO:0000256" key="8">
    <source>
        <dbReference type="ARBA" id="ARBA00022777"/>
    </source>
</evidence>
<feature type="transmembrane region" description="Helical" evidence="12">
    <location>
        <begin position="398"/>
        <end position="420"/>
    </location>
</feature>
<reference evidence="16 17" key="1">
    <citation type="submission" date="2018-08" db="EMBL/GenBank/DDBJ databases">
        <title>A genome reference for cultivated species of the human gut microbiota.</title>
        <authorList>
            <person name="Zou Y."/>
            <person name="Xue W."/>
            <person name="Luo G."/>
        </authorList>
    </citation>
    <scope>NUCLEOTIDE SEQUENCE [LARGE SCALE GENOMIC DNA]</scope>
    <source>
        <strain evidence="16 17">AF15-20</strain>
    </source>
</reference>
<dbReference type="InterPro" id="IPR013013">
    <property type="entry name" value="PTS_EIIC_1"/>
</dbReference>
<dbReference type="PANTHER" id="PTHR30009">
    <property type="entry name" value="CYTOCHROME C-TYPE SYNTHESIS PROTEIN AND PTS TRANSMEMBRANE COMPONENT"/>
    <property type="match status" value="1"/>
</dbReference>
<keyword evidence="10 12" id="KW-0472">Membrane</keyword>
<feature type="transmembrane region" description="Helical" evidence="12">
    <location>
        <begin position="372"/>
        <end position="392"/>
    </location>
</feature>
<evidence type="ECO:0000259" key="14">
    <source>
        <dbReference type="PROSITE" id="PS51098"/>
    </source>
</evidence>
<feature type="transmembrane region" description="Helical" evidence="12">
    <location>
        <begin position="17"/>
        <end position="37"/>
    </location>
</feature>
<feature type="transmembrane region" description="Helical" evidence="12">
    <location>
        <begin position="289"/>
        <end position="309"/>
    </location>
</feature>
<dbReference type="GO" id="GO:0005886">
    <property type="term" value="C:plasma membrane"/>
    <property type="evidence" value="ECO:0007669"/>
    <property type="project" value="UniProtKB-SubCell"/>
</dbReference>
<dbReference type="NCBIfam" id="TIGR00830">
    <property type="entry name" value="PTBA"/>
    <property type="match status" value="1"/>
</dbReference>
<organism evidence="16 17">
    <name type="scientific">Holdemanella biformis</name>
    <dbReference type="NCBI Taxonomy" id="1735"/>
    <lineage>
        <taxon>Bacteria</taxon>
        <taxon>Bacillati</taxon>
        <taxon>Bacillota</taxon>
        <taxon>Erysipelotrichia</taxon>
        <taxon>Erysipelotrichales</taxon>
        <taxon>Erysipelotrichaceae</taxon>
        <taxon>Holdemanella</taxon>
    </lineage>
</organism>
<dbReference type="EMBL" id="QRYQ01000041">
    <property type="protein sequence ID" value="RGU88825.1"/>
    <property type="molecule type" value="Genomic_DNA"/>
</dbReference>
<evidence type="ECO:0000256" key="12">
    <source>
        <dbReference type="SAM" id="Phobius"/>
    </source>
</evidence>
<evidence type="ECO:0000256" key="10">
    <source>
        <dbReference type="ARBA" id="ARBA00023136"/>
    </source>
</evidence>
<evidence type="ECO:0000256" key="11">
    <source>
        <dbReference type="PROSITE-ProRule" id="PRU00421"/>
    </source>
</evidence>
<dbReference type="GO" id="GO:0016301">
    <property type="term" value="F:kinase activity"/>
    <property type="evidence" value="ECO:0007669"/>
    <property type="project" value="UniProtKB-KW"/>
</dbReference>
<evidence type="ECO:0000256" key="3">
    <source>
        <dbReference type="ARBA" id="ARBA00022475"/>
    </source>
</evidence>
<feature type="transmembrane region" description="Helical" evidence="12">
    <location>
        <begin position="182"/>
        <end position="202"/>
    </location>
</feature>
<evidence type="ECO:0000256" key="5">
    <source>
        <dbReference type="ARBA" id="ARBA00022679"/>
    </source>
</evidence>
<dbReference type="SUPFAM" id="SSF55604">
    <property type="entry name" value="Glucose permease domain IIB"/>
    <property type="match status" value="1"/>
</dbReference>
<dbReference type="RefSeq" id="WP_118325989.1">
    <property type="nucleotide sequence ID" value="NZ_DAWEIE010000014.1"/>
</dbReference>
<dbReference type="InterPro" id="IPR050429">
    <property type="entry name" value="PTS_Glucose_EIICBA"/>
</dbReference>
<keyword evidence="6" id="KW-0598">Phosphotransferase system</keyword>
<comment type="caution">
    <text evidence="16">The sequence shown here is derived from an EMBL/GenBank/DDBJ whole genome shotgun (WGS) entry which is preliminary data.</text>
</comment>
<evidence type="ECO:0000256" key="6">
    <source>
        <dbReference type="ARBA" id="ARBA00022683"/>
    </source>
</evidence>
<evidence type="ECO:0000256" key="9">
    <source>
        <dbReference type="ARBA" id="ARBA00022989"/>
    </source>
</evidence>
<dbReference type="InterPro" id="IPR011055">
    <property type="entry name" value="Dup_hybrid_motif"/>
</dbReference>
<feature type="transmembrane region" description="Helical" evidence="12">
    <location>
        <begin position="343"/>
        <end position="365"/>
    </location>
</feature>
<dbReference type="InterPro" id="IPR001996">
    <property type="entry name" value="PTS_IIB_1"/>
</dbReference>
<dbReference type="PROSITE" id="PS51103">
    <property type="entry name" value="PTS_EIIC_TYPE_1"/>
    <property type="match status" value="1"/>
</dbReference>
<evidence type="ECO:0000259" key="13">
    <source>
        <dbReference type="PROSITE" id="PS51093"/>
    </source>
</evidence>
<evidence type="ECO:0000313" key="16">
    <source>
        <dbReference type="EMBL" id="RGU88825.1"/>
    </source>
</evidence>
<keyword evidence="3" id="KW-1003">Cell membrane</keyword>
<dbReference type="Pfam" id="PF02378">
    <property type="entry name" value="PTS_EIIC"/>
    <property type="match status" value="1"/>
</dbReference>
<keyword evidence="8" id="KW-0418">Kinase</keyword>
<feature type="transmembrane region" description="Helical" evidence="12">
    <location>
        <begin position="95"/>
        <end position="115"/>
    </location>
</feature>
<protein>
    <submittedName>
        <fullName evidence="16">PTS glucose transporter subunit IIA</fullName>
    </submittedName>
</protein>
<dbReference type="PANTHER" id="PTHR30009:SF24">
    <property type="entry name" value="PTS SYSTEM, IIBC COMPONENT"/>
    <property type="match status" value="1"/>
</dbReference>
<feature type="transmembrane region" description="Helical" evidence="12">
    <location>
        <begin position="44"/>
        <end position="65"/>
    </location>
</feature>